<protein>
    <submittedName>
        <fullName evidence="9">Putative Porin</fullName>
    </submittedName>
</protein>
<dbReference type="Gene3D" id="2.40.160.60">
    <property type="entry name" value="Outer membrane protein transport protein (OMPP1/FadL/TodX)"/>
    <property type="match status" value="1"/>
</dbReference>
<sequence>MQMKRFICMLGHIIASYVLFHLVPAPAVQAEAFRILDQGAAATGQGTAFSAQADDPSAIHFNPAGIARLSGIQVSGGVILVGGKTTFTRSNGSKTKGNLDGTVAYPPPAHFYLTSDLKSLGIESIEGMAVGLGITSPFGLINKYPDQGPFNTVSTRNQLSLVDFKPTVAYALHDRVSIGAGLDIYTFFDFIGEGHLEQKLNAGPEFAPLGIPPGTPLELNGKDSGVGFNVGILYTAMWDEEHQPILNLAFVYRSQVTLDLEGAFVVAGNKSADAFAQLELPQIFSGAVAYWPLRDRRREWKLEVDVEYADWSSLKDIDVTLSNGATLPFPLNWKGAWVWMVGTEYKFRYWLDQPGWTASLRAGYVRSESPVPEFTFSPAVPDSEYNAYSVGFGWMCEKQGSFFGWFQCGGEKKTKFSLEGVGVDMAYQVVAYDSRTINRNRRPAVIGRWDTIFHVGVVSFRLLF</sequence>
<accession>M1YL67</accession>
<dbReference type="InParanoid" id="M1YL67"/>
<evidence type="ECO:0000256" key="8">
    <source>
        <dbReference type="SAM" id="SignalP"/>
    </source>
</evidence>
<evidence type="ECO:0000256" key="2">
    <source>
        <dbReference type="ARBA" id="ARBA00008163"/>
    </source>
</evidence>
<feature type="chain" id="PRO_5004019407" evidence="8">
    <location>
        <begin position="31"/>
        <end position="464"/>
    </location>
</feature>
<evidence type="ECO:0000256" key="3">
    <source>
        <dbReference type="ARBA" id="ARBA00022452"/>
    </source>
</evidence>
<dbReference type="Proteomes" id="UP000011704">
    <property type="component" value="Unassembled WGS sequence"/>
</dbReference>
<evidence type="ECO:0000256" key="5">
    <source>
        <dbReference type="ARBA" id="ARBA00022729"/>
    </source>
</evidence>
<dbReference type="AlphaFoldDB" id="M1YL67"/>
<reference evidence="9" key="1">
    <citation type="journal article" date="2013" name="Front. Microbiol.">
        <title>The genome of Nitrospina gracilis illuminates the metabolism and evolution of the major marine nitrite oxidizer.</title>
        <authorList>
            <person name="Luecker S."/>
            <person name="Nowka B."/>
            <person name="Rattei T."/>
            <person name="Spieck E."/>
            <person name="and Daims H."/>
        </authorList>
    </citation>
    <scope>NUCLEOTIDE SEQUENCE [LARGE SCALE GENOMIC DNA]</scope>
    <source>
        <strain evidence="9">3/211</strain>
    </source>
</reference>
<comment type="subcellular location">
    <subcellularLocation>
        <location evidence="1">Cell outer membrane</location>
        <topology evidence="1">Multi-pass membrane protein</topology>
    </subcellularLocation>
</comment>
<dbReference type="GO" id="GO:0015483">
    <property type="term" value="F:long-chain fatty acid transporting porin activity"/>
    <property type="evidence" value="ECO:0007669"/>
    <property type="project" value="TreeGrafter"/>
</dbReference>
<evidence type="ECO:0000313" key="10">
    <source>
        <dbReference type="Proteomes" id="UP000011704"/>
    </source>
</evidence>
<dbReference type="PANTHER" id="PTHR35093">
    <property type="entry name" value="OUTER MEMBRANE PROTEIN NMB0088-RELATED"/>
    <property type="match status" value="1"/>
</dbReference>
<keyword evidence="6" id="KW-0472">Membrane</keyword>
<dbReference type="EMBL" id="CAQJ01000065">
    <property type="protein sequence ID" value="CCQ91201.1"/>
    <property type="molecule type" value="Genomic_DNA"/>
</dbReference>
<keyword evidence="5 8" id="KW-0732">Signal</keyword>
<evidence type="ECO:0000313" key="9">
    <source>
        <dbReference type="EMBL" id="CCQ91201.1"/>
    </source>
</evidence>
<dbReference type="SUPFAM" id="SSF56935">
    <property type="entry name" value="Porins"/>
    <property type="match status" value="1"/>
</dbReference>
<keyword evidence="10" id="KW-1185">Reference proteome</keyword>
<evidence type="ECO:0000256" key="1">
    <source>
        <dbReference type="ARBA" id="ARBA00004571"/>
    </source>
</evidence>
<evidence type="ECO:0000256" key="6">
    <source>
        <dbReference type="ARBA" id="ARBA00023136"/>
    </source>
</evidence>
<keyword evidence="3" id="KW-1134">Transmembrane beta strand</keyword>
<dbReference type="PANTHER" id="PTHR35093:SF8">
    <property type="entry name" value="OUTER MEMBRANE PROTEIN NMB0088-RELATED"/>
    <property type="match status" value="1"/>
</dbReference>
<dbReference type="InterPro" id="IPR005017">
    <property type="entry name" value="OMPP1/FadL/TodX"/>
</dbReference>
<dbReference type="STRING" id="1266370.NITGR_590080"/>
<dbReference type="Pfam" id="PF03349">
    <property type="entry name" value="Toluene_X"/>
    <property type="match status" value="1"/>
</dbReference>
<evidence type="ECO:0000256" key="4">
    <source>
        <dbReference type="ARBA" id="ARBA00022692"/>
    </source>
</evidence>
<dbReference type="OrthoDB" id="9922at2"/>
<dbReference type="GO" id="GO:0009279">
    <property type="term" value="C:cell outer membrane"/>
    <property type="evidence" value="ECO:0007669"/>
    <property type="project" value="UniProtKB-SubCell"/>
</dbReference>
<proteinExistence type="inferred from homology"/>
<keyword evidence="7" id="KW-0998">Cell outer membrane</keyword>
<dbReference type="HOGENOM" id="CLU_035981_2_1_0"/>
<dbReference type="FunCoup" id="M1YL67">
    <property type="interactions" value="30"/>
</dbReference>
<feature type="signal peptide" evidence="8">
    <location>
        <begin position="1"/>
        <end position="30"/>
    </location>
</feature>
<evidence type="ECO:0000256" key="7">
    <source>
        <dbReference type="ARBA" id="ARBA00023237"/>
    </source>
</evidence>
<comment type="caution">
    <text evidence="9">The sequence shown here is derived from an EMBL/GenBank/DDBJ whole genome shotgun (WGS) entry which is preliminary data.</text>
</comment>
<name>M1YL67_NITG3</name>
<organism evidence="9 10">
    <name type="scientific">Nitrospina gracilis (strain 3/211)</name>
    <dbReference type="NCBI Taxonomy" id="1266370"/>
    <lineage>
        <taxon>Bacteria</taxon>
        <taxon>Pseudomonadati</taxon>
        <taxon>Nitrospinota/Tectimicrobiota group</taxon>
        <taxon>Nitrospinota</taxon>
        <taxon>Nitrospinia</taxon>
        <taxon>Nitrospinales</taxon>
        <taxon>Nitrospinaceae</taxon>
        <taxon>Nitrospina</taxon>
    </lineage>
</organism>
<gene>
    <name evidence="9" type="ORF">NITGR_590080</name>
</gene>
<keyword evidence="4" id="KW-0812">Transmembrane</keyword>
<comment type="similarity">
    <text evidence="2">Belongs to the OmpP1/FadL family.</text>
</comment>